<dbReference type="InterPro" id="IPR004518">
    <property type="entry name" value="MazG-like_dom"/>
</dbReference>
<protein>
    <submittedName>
        <fullName evidence="3">Unannotated protein</fullName>
    </submittedName>
</protein>
<feature type="domain" description="NTP pyrophosphohydrolase MazG-like" evidence="2">
    <location>
        <begin position="67"/>
        <end position="123"/>
    </location>
</feature>
<dbReference type="EMBL" id="CAEZWH010000129">
    <property type="protein sequence ID" value="CAB4655533.1"/>
    <property type="molecule type" value="Genomic_DNA"/>
</dbReference>
<dbReference type="InterPro" id="IPR048011">
    <property type="entry name" value="NTP-PPase_MazG-like_C"/>
</dbReference>
<dbReference type="GO" id="GO:0046052">
    <property type="term" value="P:UTP catabolic process"/>
    <property type="evidence" value="ECO:0007669"/>
    <property type="project" value="TreeGrafter"/>
</dbReference>
<sequence>MATSADDVVGTWDAVKREERKNDDKKSDSIFSGVAKASPALSYATKIQKRAADVGFDWPNAAGAFEKIAEESQELLEASALDDDKAASMELGDLLFSVVNLARHLGHDAESALRLASDKFRARFEIVETLAAQRNIDLQTATLELLDSLWDEAKAFTTISE</sequence>
<dbReference type="Pfam" id="PF03819">
    <property type="entry name" value="MazG"/>
    <property type="match status" value="1"/>
</dbReference>
<dbReference type="InterPro" id="IPR011551">
    <property type="entry name" value="NTP_PyrPHydrolase_MazG"/>
</dbReference>
<dbReference type="GO" id="GO:0006203">
    <property type="term" value="P:dGTP catabolic process"/>
    <property type="evidence" value="ECO:0007669"/>
    <property type="project" value="TreeGrafter"/>
</dbReference>
<organism evidence="3">
    <name type="scientific">freshwater metagenome</name>
    <dbReference type="NCBI Taxonomy" id="449393"/>
    <lineage>
        <taxon>unclassified sequences</taxon>
        <taxon>metagenomes</taxon>
        <taxon>ecological metagenomes</taxon>
    </lineage>
</organism>
<evidence type="ECO:0000259" key="2">
    <source>
        <dbReference type="Pfam" id="PF03819"/>
    </source>
</evidence>
<dbReference type="Gene3D" id="1.10.287.1080">
    <property type="entry name" value="MazG-like"/>
    <property type="match status" value="1"/>
</dbReference>
<feature type="region of interest" description="Disordered" evidence="1">
    <location>
        <begin position="1"/>
        <end position="29"/>
    </location>
</feature>
<accession>A0A6J6L4C4</accession>
<dbReference type="GO" id="GO:0046047">
    <property type="term" value="P:TTP catabolic process"/>
    <property type="evidence" value="ECO:0007669"/>
    <property type="project" value="TreeGrafter"/>
</dbReference>
<feature type="compositionally biased region" description="Basic and acidic residues" evidence="1">
    <location>
        <begin position="14"/>
        <end position="28"/>
    </location>
</feature>
<dbReference type="GO" id="GO:0047429">
    <property type="term" value="F:nucleoside triphosphate diphosphatase activity"/>
    <property type="evidence" value="ECO:0007669"/>
    <property type="project" value="InterPro"/>
</dbReference>
<evidence type="ECO:0000256" key="1">
    <source>
        <dbReference type="SAM" id="MobiDB-lite"/>
    </source>
</evidence>
<dbReference type="GO" id="GO:0046076">
    <property type="term" value="P:dTTP catabolic process"/>
    <property type="evidence" value="ECO:0007669"/>
    <property type="project" value="TreeGrafter"/>
</dbReference>
<dbReference type="PANTHER" id="PTHR30522">
    <property type="entry name" value="NUCLEOSIDE TRIPHOSPHATE PYROPHOSPHOHYDROLASE"/>
    <property type="match status" value="1"/>
</dbReference>
<dbReference type="GO" id="GO:0046081">
    <property type="term" value="P:dUTP catabolic process"/>
    <property type="evidence" value="ECO:0007669"/>
    <property type="project" value="TreeGrafter"/>
</dbReference>
<name>A0A6J6L4C4_9ZZZZ</name>
<dbReference type="FunFam" id="1.10.287.1080:FF:000003">
    <property type="entry name" value="Nucleoside triphosphate pyrophosphohydrolase"/>
    <property type="match status" value="1"/>
</dbReference>
<dbReference type="CDD" id="cd11529">
    <property type="entry name" value="NTP-PPase_MazG_Cterm"/>
    <property type="match status" value="1"/>
</dbReference>
<reference evidence="3" key="1">
    <citation type="submission" date="2020-05" db="EMBL/GenBank/DDBJ databases">
        <authorList>
            <person name="Chiriac C."/>
            <person name="Salcher M."/>
            <person name="Ghai R."/>
            <person name="Kavagutti S V."/>
        </authorList>
    </citation>
    <scope>NUCLEOTIDE SEQUENCE</scope>
</reference>
<dbReference type="AlphaFoldDB" id="A0A6J6L4C4"/>
<dbReference type="SUPFAM" id="SSF101386">
    <property type="entry name" value="all-alpha NTP pyrophosphatases"/>
    <property type="match status" value="1"/>
</dbReference>
<evidence type="ECO:0000313" key="3">
    <source>
        <dbReference type="EMBL" id="CAB4655533.1"/>
    </source>
</evidence>
<gene>
    <name evidence="3" type="ORF">UFOPK2195_00718</name>
</gene>
<dbReference type="GO" id="GO:0046061">
    <property type="term" value="P:dATP catabolic process"/>
    <property type="evidence" value="ECO:0007669"/>
    <property type="project" value="TreeGrafter"/>
</dbReference>
<proteinExistence type="predicted"/>
<dbReference type="PANTHER" id="PTHR30522:SF0">
    <property type="entry name" value="NUCLEOSIDE TRIPHOSPHATE PYROPHOSPHOHYDROLASE"/>
    <property type="match status" value="1"/>
</dbReference>